<dbReference type="AlphaFoldDB" id="A0A6J7T8I1"/>
<dbReference type="InterPro" id="IPR011013">
    <property type="entry name" value="Gal_mutarotase_sf_dom"/>
</dbReference>
<dbReference type="SMART" id="SM01038">
    <property type="entry name" value="Bgal_small_N"/>
    <property type="match status" value="1"/>
</dbReference>
<dbReference type="InterPro" id="IPR050347">
    <property type="entry name" value="Bact_Beta-galactosidase"/>
</dbReference>
<dbReference type="Gene3D" id="2.70.98.10">
    <property type="match status" value="1"/>
</dbReference>
<accession>A0A6J7T8I1</accession>
<evidence type="ECO:0000256" key="4">
    <source>
        <dbReference type="ARBA" id="ARBA00022801"/>
    </source>
</evidence>
<dbReference type="GO" id="GO:0005990">
    <property type="term" value="P:lactose catabolic process"/>
    <property type="evidence" value="ECO:0007669"/>
    <property type="project" value="TreeGrafter"/>
</dbReference>
<dbReference type="InterPro" id="IPR004199">
    <property type="entry name" value="B-gal_small/dom_5"/>
</dbReference>
<sequence length="972" mass="109715">MISTFTEFRPWTDPTVVSIGRLAMRQVMTAHIDVESARGLRQESPWWQNLNGSWQLKLWANPDAVPNTAVKTTLSSKAGWLSVEVPGNWTMQGTGDLPHYTNVQMPFALRPPEVPEKNVTGVYRRTFTVQRGWKSRRTIIHIGGAESVHALFINGSFVGYGTDSRLPSEYDISDFLVTGKNTVAIMVPRYSAQSYVEDQDQWWMAGLHREVFLESRALMHLDQVHVVADWDADSGVATATTTLRIRSADEKAIARGWSARTWIETLDGRRLSRMQKETFPHRHLQAYLFSGHLATTTVEVPKVLPWSAEMPTRYRLVCELLNPDQEVTEVVAQVIGFRRVEIKDGLVSVNGQAITIMGVNRHDHHPDRGKAVTVEDMRQDIVAMKHANINAVRTSHYPNDHRFYDLCDEYGLYVIDEANIESHAFNTSLCHDPRFSATWLSRVSRMVERDRNHPSIIIWSLGNESGYGEHHEACAAYIRRVDPTRLLHYEGASFHGGWSDGLGLATDVVCPMYPPVSALDWYADGALGTRPVILCEYSHAMGNSNGGLSDYWEAFNRHRVLQGGFIWEWKDHGIRQVAKNGIERFAYGGQFGDKPHDANFVADGLVSPECEPHPAMQELMWVHRPVSVEQTGWKLRVTNRQSFRNLAWLRGFWEMTVDGQILSSGSWSPDVNPGQSLLIDPPINLVEAKSNHGEVLLNFRWETKKATPWCGVGHLVAWDQIVVREAKLPAMPKRVSHSDRAEIDVLLGSPPRLNLWRAATDNDGFKLIGNGGALGKWLKAGIDSKPAESLVQHVFDSYVDAHGAVIYDHTVVVPEELADLPRIGVVFEMPVGFDQIRWFGRGPLENMPDRNSGALLDIWESEPDELPYILPQEFGLRTDCRWMEIIRSRDGRRLRIEALRPVALHMSATHHRDEDLFAAADVTELRRREGLVVHLDIAHRGVGTASCGPDIHPRHAIAAGNYRFAYRLLLVK</sequence>
<dbReference type="PANTHER" id="PTHR46323">
    <property type="entry name" value="BETA-GALACTOSIDASE"/>
    <property type="match status" value="1"/>
</dbReference>
<dbReference type="PROSITE" id="PS00719">
    <property type="entry name" value="GLYCOSYL_HYDROL_F2_1"/>
    <property type="match status" value="1"/>
</dbReference>
<comment type="catalytic activity">
    <reaction evidence="1">
        <text>Hydrolysis of terminal non-reducing beta-D-galactose residues in beta-D-galactosides.</text>
        <dbReference type="EC" id="3.2.1.23"/>
    </reaction>
</comment>
<evidence type="ECO:0000313" key="8">
    <source>
        <dbReference type="EMBL" id="CAB5049477.1"/>
    </source>
</evidence>
<dbReference type="InterPro" id="IPR006103">
    <property type="entry name" value="Glyco_hydro_2_cat"/>
</dbReference>
<dbReference type="SUPFAM" id="SSF49303">
    <property type="entry name" value="beta-Galactosidase/glucuronidase domain"/>
    <property type="match status" value="2"/>
</dbReference>
<dbReference type="InterPro" id="IPR023230">
    <property type="entry name" value="Glyco_hydro_2_CS"/>
</dbReference>
<evidence type="ECO:0000259" key="7">
    <source>
        <dbReference type="SMART" id="SM01038"/>
    </source>
</evidence>
<keyword evidence="5" id="KW-0326">Glycosidase</keyword>
<dbReference type="EMBL" id="CAFBQJ010000111">
    <property type="protein sequence ID" value="CAB5049477.1"/>
    <property type="molecule type" value="Genomic_DNA"/>
</dbReference>
<dbReference type="GO" id="GO:0009341">
    <property type="term" value="C:beta-galactosidase complex"/>
    <property type="evidence" value="ECO:0007669"/>
    <property type="project" value="InterPro"/>
</dbReference>
<proteinExistence type="inferred from homology"/>
<dbReference type="GO" id="GO:0004565">
    <property type="term" value="F:beta-galactosidase activity"/>
    <property type="evidence" value="ECO:0007669"/>
    <property type="project" value="UniProtKB-EC"/>
</dbReference>
<dbReference type="InterPro" id="IPR008979">
    <property type="entry name" value="Galactose-bd-like_sf"/>
</dbReference>
<dbReference type="InterPro" id="IPR006101">
    <property type="entry name" value="Glyco_hydro_2"/>
</dbReference>
<dbReference type="PRINTS" id="PR00132">
    <property type="entry name" value="GLHYDRLASE2"/>
</dbReference>
<evidence type="ECO:0000256" key="5">
    <source>
        <dbReference type="ARBA" id="ARBA00023295"/>
    </source>
</evidence>
<dbReference type="InterPro" id="IPR006102">
    <property type="entry name" value="Ig-like_GH2"/>
</dbReference>
<dbReference type="Gene3D" id="2.60.40.10">
    <property type="entry name" value="Immunoglobulins"/>
    <property type="match status" value="2"/>
</dbReference>
<dbReference type="InterPro" id="IPR023232">
    <property type="entry name" value="Glyco_hydro_2_AS"/>
</dbReference>
<gene>
    <name evidence="8" type="ORF">UFOPK4275_00710</name>
</gene>
<protein>
    <recommendedName>
        <fullName evidence="3">beta-galactosidase</fullName>
        <ecNumber evidence="3">3.2.1.23</ecNumber>
    </recommendedName>
    <alternativeName>
        <fullName evidence="6">Lactase</fullName>
    </alternativeName>
</protein>
<dbReference type="Gene3D" id="2.60.120.260">
    <property type="entry name" value="Galactose-binding domain-like"/>
    <property type="match status" value="1"/>
</dbReference>
<dbReference type="InterPro" id="IPR014718">
    <property type="entry name" value="GH-type_carb-bd"/>
</dbReference>
<feature type="domain" description="Beta galactosidase small chain/" evidence="7">
    <location>
        <begin position="734"/>
        <end position="969"/>
    </location>
</feature>
<dbReference type="Gene3D" id="3.20.20.80">
    <property type="entry name" value="Glycosidases"/>
    <property type="match status" value="1"/>
</dbReference>
<dbReference type="Pfam" id="PF02836">
    <property type="entry name" value="Glyco_hydro_2_C"/>
    <property type="match status" value="1"/>
</dbReference>
<dbReference type="InterPro" id="IPR006104">
    <property type="entry name" value="Glyco_hydro_2_N"/>
</dbReference>
<dbReference type="InterPro" id="IPR036156">
    <property type="entry name" value="Beta-gal/glucu_dom_sf"/>
</dbReference>
<dbReference type="PROSITE" id="PS00608">
    <property type="entry name" value="GLYCOSYL_HYDROL_F2_2"/>
    <property type="match status" value="1"/>
</dbReference>
<dbReference type="Pfam" id="PF00703">
    <property type="entry name" value="Glyco_hydro_2"/>
    <property type="match status" value="1"/>
</dbReference>
<keyword evidence="4" id="KW-0378">Hydrolase</keyword>
<evidence type="ECO:0000256" key="1">
    <source>
        <dbReference type="ARBA" id="ARBA00001412"/>
    </source>
</evidence>
<evidence type="ECO:0000256" key="2">
    <source>
        <dbReference type="ARBA" id="ARBA00007401"/>
    </source>
</evidence>
<reference evidence="8" key="1">
    <citation type="submission" date="2020-05" db="EMBL/GenBank/DDBJ databases">
        <authorList>
            <person name="Chiriac C."/>
            <person name="Salcher M."/>
            <person name="Ghai R."/>
            <person name="Kavagutti S V."/>
        </authorList>
    </citation>
    <scope>NUCLEOTIDE SEQUENCE</scope>
</reference>
<dbReference type="Pfam" id="PF16353">
    <property type="entry name" value="LacZ_4"/>
    <property type="match status" value="1"/>
</dbReference>
<dbReference type="SUPFAM" id="SSF74650">
    <property type="entry name" value="Galactose mutarotase-like"/>
    <property type="match status" value="1"/>
</dbReference>
<dbReference type="GO" id="GO:0030246">
    <property type="term" value="F:carbohydrate binding"/>
    <property type="evidence" value="ECO:0007669"/>
    <property type="project" value="InterPro"/>
</dbReference>
<evidence type="ECO:0000256" key="6">
    <source>
        <dbReference type="ARBA" id="ARBA00032230"/>
    </source>
</evidence>
<dbReference type="EC" id="3.2.1.23" evidence="3"/>
<dbReference type="PANTHER" id="PTHR46323:SF2">
    <property type="entry name" value="BETA-GALACTOSIDASE"/>
    <property type="match status" value="1"/>
</dbReference>
<dbReference type="Pfam" id="PF02929">
    <property type="entry name" value="Bgal_small_N"/>
    <property type="match status" value="1"/>
</dbReference>
<dbReference type="SUPFAM" id="SSF49785">
    <property type="entry name" value="Galactose-binding domain-like"/>
    <property type="match status" value="1"/>
</dbReference>
<organism evidence="8">
    <name type="scientific">freshwater metagenome</name>
    <dbReference type="NCBI Taxonomy" id="449393"/>
    <lineage>
        <taxon>unclassified sequences</taxon>
        <taxon>metagenomes</taxon>
        <taxon>ecological metagenomes</taxon>
    </lineage>
</organism>
<dbReference type="InterPro" id="IPR017853">
    <property type="entry name" value="GH"/>
</dbReference>
<comment type="similarity">
    <text evidence="2">Belongs to the glycosyl hydrolase 2 family.</text>
</comment>
<dbReference type="InterPro" id="IPR032312">
    <property type="entry name" value="LacZ_4"/>
</dbReference>
<dbReference type="InterPro" id="IPR013783">
    <property type="entry name" value="Ig-like_fold"/>
</dbReference>
<dbReference type="Pfam" id="PF02837">
    <property type="entry name" value="Glyco_hydro_2_N"/>
    <property type="match status" value="1"/>
</dbReference>
<dbReference type="SUPFAM" id="SSF51445">
    <property type="entry name" value="(Trans)glycosidases"/>
    <property type="match status" value="1"/>
</dbReference>
<name>A0A6J7T8I1_9ZZZZ</name>
<evidence type="ECO:0000256" key="3">
    <source>
        <dbReference type="ARBA" id="ARBA00012756"/>
    </source>
</evidence>